<evidence type="ECO:0000256" key="4">
    <source>
        <dbReference type="SAM" id="MobiDB-lite"/>
    </source>
</evidence>
<dbReference type="NCBIfam" id="NF000930">
    <property type="entry name" value="PRK00092.2-2"/>
    <property type="match status" value="1"/>
</dbReference>
<keyword evidence="8" id="KW-1185">Reference proteome</keyword>
<dbReference type="SUPFAM" id="SSF75420">
    <property type="entry name" value="YhbC-like, N-terminal domain"/>
    <property type="match status" value="1"/>
</dbReference>
<dbReference type="InterPro" id="IPR036847">
    <property type="entry name" value="RimP_C_sf"/>
</dbReference>
<dbReference type="CDD" id="cd01734">
    <property type="entry name" value="YlxS_C"/>
    <property type="match status" value="1"/>
</dbReference>
<organism evidence="7 8">
    <name type="scientific">Arthrobacter parietis</name>
    <dbReference type="NCBI Taxonomy" id="271434"/>
    <lineage>
        <taxon>Bacteria</taxon>
        <taxon>Bacillati</taxon>
        <taxon>Actinomycetota</taxon>
        <taxon>Actinomycetes</taxon>
        <taxon>Micrococcales</taxon>
        <taxon>Micrococcaceae</taxon>
        <taxon>Arthrobacter</taxon>
    </lineage>
</organism>
<dbReference type="PANTHER" id="PTHR33867">
    <property type="entry name" value="RIBOSOME MATURATION FACTOR RIMP"/>
    <property type="match status" value="1"/>
</dbReference>
<dbReference type="EMBL" id="BAAAON010000010">
    <property type="protein sequence ID" value="GAA2178050.1"/>
    <property type="molecule type" value="Genomic_DNA"/>
</dbReference>
<reference evidence="7 8" key="1">
    <citation type="journal article" date="2019" name="Int. J. Syst. Evol. Microbiol.">
        <title>The Global Catalogue of Microorganisms (GCM) 10K type strain sequencing project: providing services to taxonomists for standard genome sequencing and annotation.</title>
        <authorList>
            <consortium name="The Broad Institute Genomics Platform"/>
            <consortium name="The Broad Institute Genome Sequencing Center for Infectious Disease"/>
            <person name="Wu L."/>
            <person name="Ma J."/>
        </authorList>
    </citation>
    <scope>NUCLEOTIDE SEQUENCE [LARGE SCALE GENOMIC DNA]</scope>
    <source>
        <strain evidence="7 8">JCM 14917</strain>
    </source>
</reference>
<comment type="function">
    <text evidence="3">Required for maturation of 30S ribosomal subunits.</text>
</comment>
<evidence type="ECO:0000259" key="6">
    <source>
        <dbReference type="Pfam" id="PF17384"/>
    </source>
</evidence>
<evidence type="ECO:0000256" key="1">
    <source>
        <dbReference type="ARBA" id="ARBA00022490"/>
    </source>
</evidence>
<sequence length="205" mass="22497">MASKSGKQNTAARQDTSIPRRNPAPAHLDAAAEAERLREFLRPTVERHKLLLEDVEVRIVGSHRTLHVVVDLPDDGVDGVSLDTVSEVSQSVSNALDNDPGDDGRPYNLEVSSPGVSRPLTQPRHWRRNIGRLVDVRLVDGEVLEGRLIDADETSVSLKPLMTVKKGTKPKFGEDRAIPYDKIRKGTVQVEFAHADAEESGGNND</sequence>
<keyword evidence="1 3" id="KW-0963">Cytoplasm</keyword>
<feature type="domain" description="Ribosome maturation factor RimP C-terminal" evidence="6">
    <location>
        <begin position="120"/>
        <end position="192"/>
    </location>
</feature>
<evidence type="ECO:0000256" key="2">
    <source>
        <dbReference type="ARBA" id="ARBA00022517"/>
    </source>
</evidence>
<evidence type="ECO:0000259" key="5">
    <source>
        <dbReference type="Pfam" id="PF02576"/>
    </source>
</evidence>
<dbReference type="Proteomes" id="UP001500974">
    <property type="component" value="Unassembled WGS sequence"/>
</dbReference>
<dbReference type="Pfam" id="PF17384">
    <property type="entry name" value="DUF150_C"/>
    <property type="match status" value="1"/>
</dbReference>
<dbReference type="InterPro" id="IPR035956">
    <property type="entry name" value="RimP_N_sf"/>
</dbReference>
<keyword evidence="2 3" id="KW-0690">Ribosome biogenesis</keyword>
<dbReference type="HAMAP" id="MF_01077">
    <property type="entry name" value="RimP"/>
    <property type="match status" value="1"/>
</dbReference>
<dbReference type="SUPFAM" id="SSF74942">
    <property type="entry name" value="YhbC-like, C-terminal domain"/>
    <property type="match status" value="1"/>
</dbReference>
<dbReference type="RefSeq" id="WP_346028873.1">
    <property type="nucleotide sequence ID" value="NZ_BAAAON010000010.1"/>
</dbReference>
<evidence type="ECO:0000313" key="8">
    <source>
        <dbReference type="Proteomes" id="UP001500974"/>
    </source>
</evidence>
<dbReference type="InterPro" id="IPR003728">
    <property type="entry name" value="Ribosome_maturation_RimP"/>
</dbReference>
<name>A0ABN3B125_9MICC</name>
<gene>
    <name evidence="3 7" type="primary">rimP</name>
    <name evidence="7" type="ORF">GCM10009784_31050</name>
</gene>
<comment type="similarity">
    <text evidence="3">Belongs to the RimP family.</text>
</comment>
<feature type="compositionally biased region" description="Polar residues" evidence="4">
    <location>
        <begin position="1"/>
        <end position="19"/>
    </location>
</feature>
<protein>
    <recommendedName>
        <fullName evidence="3">Ribosome maturation factor RimP</fullName>
    </recommendedName>
</protein>
<proteinExistence type="inferred from homology"/>
<evidence type="ECO:0000256" key="3">
    <source>
        <dbReference type="HAMAP-Rule" id="MF_01077"/>
    </source>
</evidence>
<comment type="subcellular location">
    <subcellularLocation>
        <location evidence="3">Cytoplasm</location>
    </subcellularLocation>
</comment>
<dbReference type="Pfam" id="PF02576">
    <property type="entry name" value="RimP_N"/>
    <property type="match status" value="1"/>
</dbReference>
<dbReference type="InterPro" id="IPR028998">
    <property type="entry name" value="RimP_C"/>
</dbReference>
<dbReference type="Gene3D" id="3.30.300.70">
    <property type="entry name" value="RimP-like superfamily, N-terminal"/>
    <property type="match status" value="1"/>
</dbReference>
<feature type="region of interest" description="Disordered" evidence="4">
    <location>
        <begin position="1"/>
        <end position="27"/>
    </location>
</feature>
<comment type="caution">
    <text evidence="7">The sequence shown here is derived from an EMBL/GenBank/DDBJ whole genome shotgun (WGS) entry which is preliminary data.</text>
</comment>
<dbReference type="InterPro" id="IPR028989">
    <property type="entry name" value="RimP_N"/>
</dbReference>
<dbReference type="PANTHER" id="PTHR33867:SF1">
    <property type="entry name" value="RIBOSOME MATURATION FACTOR RIMP"/>
    <property type="match status" value="1"/>
</dbReference>
<evidence type="ECO:0000313" key="7">
    <source>
        <dbReference type="EMBL" id="GAA2178050.1"/>
    </source>
</evidence>
<feature type="domain" description="Ribosome maturation factor RimP N-terminal" evidence="5">
    <location>
        <begin position="41"/>
        <end position="116"/>
    </location>
</feature>
<accession>A0ABN3B125</accession>